<feature type="compositionally biased region" description="Low complexity" evidence="1">
    <location>
        <begin position="576"/>
        <end position="589"/>
    </location>
</feature>
<accession>A0ABT0PL68</accession>
<organism evidence="2 3">
    <name type="scientific">Parendozoicomonas callyspongiae</name>
    <dbReference type="NCBI Taxonomy" id="2942213"/>
    <lineage>
        <taxon>Bacteria</taxon>
        <taxon>Pseudomonadati</taxon>
        <taxon>Pseudomonadota</taxon>
        <taxon>Gammaproteobacteria</taxon>
        <taxon>Oceanospirillales</taxon>
        <taxon>Endozoicomonadaceae</taxon>
        <taxon>Parendozoicomonas</taxon>
    </lineage>
</organism>
<dbReference type="RefSeq" id="WP_249701819.1">
    <property type="nucleotide sequence ID" value="NZ_JAMFLX010000048.1"/>
</dbReference>
<feature type="compositionally biased region" description="Basic residues" evidence="1">
    <location>
        <begin position="563"/>
        <end position="575"/>
    </location>
</feature>
<evidence type="ECO:0000313" key="2">
    <source>
        <dbReference type="EMBL" id="MCL6272135.1"/>
    </source>
</evidence>
<feature type="region of interest" description="Disordered" evidence="1">
    <location>
        <begin position="653"/>
        <end position="691"/>
    </location>
</feature>
<feature type="region of interest" description="Disordered" evidence="1">
    <location>
        <begin position="502"/>
        <end position="615"/>
    </location>
</feature>
<reference evidence="2 3" key="1">
    <citation type="submission" date="2022-05" db="EMBL/GenBank/DDBJ databases">
        <authorList>
            <person name="Park J.-S."/>
        </authorList>
    </citation>
    <scope>NUCLEOTIDE SEQUENCE [LARGE SCALE GENOMIC DNA]</scope>
    <source>
        <strain evidence="2 3">2012CJ34-2</strain>
    </source>
</reference>
<sequence length="691" mass="75450">MFINPGPGIPGLVYCDSAVAIQPDHDGKGLYIKTPKGGARRQDGQSSNQLPSSGKTEDNWQMHYVSFACVGMPPSYLWDYLNSNLTGTLSSYNREYGRSLIYISDGHSLYRLKYSVKYIKPDGSSKKTDSSAILEPEPGVLIGTNISALKVVYALRSEREIKYEGYDEGISKKFDANIILIGDEAIHFAHDKRDGREIIETEQPAVISLMSGLGEPVGIAETDMEVYIAFKKALVVFKGGYSDLDISKYVLISIDELAEKVTKQDSDVFSDSEPEFLKSHDTLATDHVINSISCSCLGSDCYVTLATSRGIIVGHANRGVCGWSEIPLEKEGRRICVYTDYARVEEDKEPRMVAFLSSDWRINKCGRCTVKSADLKAKGNAGKPFIWPCDGLACQSTEISQVMYKYKPVSQESDTYAASLPAFHYLNYDGGCQISRRDSLRLSPAICHGHWSYPYPYPAGSLMSLCEINRLSSLSQNEPNYPFIGTNLGMFPLSIHTTTPIVSPSSISPLGSSASSYSSTMEDDHEAGSPSAKKVKPAPVTLVSIGTASPSSPPSEKYTSSQRRLRAGSKKHPSHSRSSSGSGSCKRQSTPSSDPVVSGKTFEWSGPPVDGHTPRYTDPLPMTHVASWVHGDEWNGSWPTNSTYYYPAVPDTPVTSTVHTPSSISRAVQPSIPPKKSLNPDVLIPGKSNEQ</sequence>
<evidence type="ECO:0000256" key="1">
    <source>
        <dbReference type="SAM" id="MobiDB-lite"/>
    </source>
</evidence>
<feature type="compositionally biased region" description="Low complexity" evidence="1">
    <location>
        <begin position="653"/>
        <end position="663"/>
    </location>
</feature>
<proteinExistence type="predicted"/>
<protein>
    <submittedName>
        <fullName evidence="2">Uncharacterized protein</fullName>
    </submittedName>
</protein>
<feature type="compositionally biased region" description="Polar residues" evidence="1">
    <location>
        <begin position="44"/>
        <end position="54"/>
    </location>
</feature>
<name>A0ABT0PL68_9GAMM</name>
<feature type="region of interest" description="Disordered" evidence="1">
    <location>
        <begin position="31"/>
        <end position="56"/>
    </location>
</feature>
<gene>
    <name evidence="2" type="ORF">M3P05_19630</name>
</gene>
<dbReference type="Proteomes" id="UP001203338">
    <property type="component" value="Unassembled WGS sequence"/>
</dbReference>
<evidence type="ECO:0000313" key="3">
    <source>
        <dbReference type="Proteomes" id="UP001203338"/>
    </source>
</evidence>
<feature type="compositionally biased region" description="Low complexity" evidence="1">
    <location>
        <begin position="502"/>
        <end position="519"/>
    </location>
</feature>
<dbReference type="EMBL" id="JAMFLX010000048">
    <property type="protein sequence ID" value="MCL6272135.1"/>
    <property type="molecule type" value="Genomic_DNA"/>
</dbReference>
<comment type="caution">
    <text evidence="2">The sequence shown here is derived from an EMBL/GenBank/DDBJ whole genome shotgun (WGS) entry which is preliminary data.</text>
</comment>
<keyword evidence="3" id="KW-1185">Reference proteome</keyword>